<dbReference type="Gene3D" id="3.90.1260.10">
    <property type="entry name" value="Argininosuccinate synthetase, chain A, domain 2"/>
    <property type="match status" value="1"/>
</dbReference>
<dbReference type="CDD" id="cd01999">
    <property type="entry name" value="ASS"/>
    <property type="match status" value="1"/>
</dbReference>
<comment type="pathway">
    <text evidence="1 8">Amino-acid biosynthesis; L-arginine biosynthesis; L-arginine from L-ornithine and carbamoyl phosphate: step 2/3.</text>
</comment>
<feature type="compositionally biased region" description="Basic and acidic residues" evidence="9">
    <location>
        <begin position="175"/>
        <end position="193"/>
    </location>
</feature>
<keyword evidence="13" id="KW-1185">Reference proteome</keyword>
<dbReference type="InterPro" id="IPR001518">
    <property type="entry name" value="Arginosuc_synth"/>
</dbReference>
<dbReference type="EMBL" id="JBHSDK010000061">
    <property type="protein sequence ID" value="MFC4337936.1"/>
    <property type="molecule type" value="Genomic_DNA"/>
</dbReference>
<reference evidence="13" key="1">
    <citation type="journal article" date="2019" name="Int. J. Syst. Evol. Microbiol.">
        <title>The Global Catalogue of Microorganisms (GCM) 10K type strain sequencing project: providing services to taxonomists for standard genome sequencing and annotation.</title>
        <authorList>
            <consortium name="The Broad Institute Genomics Platform"/>
            <consortium name="The Broad Institute Genome Sequencing Center for Infectious Disease"/>
            <person name="Wu L."/>
            <person name="Ma J."/>
        </authorList>
    </citation>
    <scope>NUCLEOTIDE SEQUENCE [LARGE SCALE GENOMIC DNA]</scope>
    <source>
        <strain evidence="13">IBRC-M 10908</strain>
    </source>
</reference>
<evidence type="ECO:0000256" key="3">
    <source>
        <dbReference type="ARBA" id="ARBA00022571"/>
    </source>
</evidence>
<evidence type="ECO:0000256" key="7">
    <source>
        <dbReference type="ARBA" id="ARBA00022840"/>
    </source>
</evidence>
<evidence type="ECO:0000256" key="2">
    <source>
        <dbReference type="ARBA" id="ARBA00012286"/>
    </source>
</evidence>
<evidence type="ECO:0000256" key="9">
    <source>
        <dbReference type="SAM" id="MobiDB-lite"/>
    </source>
</evidence>
<comment type="subcellular location">
    <subcellularLocation>
        <location evidence="8">Cytoplasm</location>
    </subcellularLocation>
</comment>
<comment type="subunit">
    <text evidence="8">Homotetramer.</text>
</comment>
<name>A0ABV8U482_9ACTN</name>
<gene>
    <name evidence="8" type="primary">argG</name>
    <name evidence="12" type="ORF">ACFPET_22335</name>
</gene>
<organism evidence="12 13">
    <name type="scientific">Salininema proteolyticum</name>
    <dbReference type="NCBI Taxonomy" id="1607685"/>
    <lineage>
        <taxon>Bacteria</taxon>
        <taxon>Bacillati</taxon>
        <taxon>Actinomycetota</taxon>
        <taxon>Actinomycetes</taxon>
        <taxon>Glycomycetales</taxon>
        <taxon>Glycomycetaceae</taxon>
        <taxon>Salininema</taxon>
    </lineage>
</organism>
<dbReference type="NCBIfam" id="NF001770">
    <property type="entry name" value="PRK00509.1"/>
    <property type="match status" value="1"/>
</dbReference>
<dbReference type="Gene3D" id="3.40.50.620">
    <property type="entry name" value="HUPs"/>
    <property type="match status" value="1"/>
</dbReference>
<evidence type="ECO:0000313" key="12">
    <source>
        <dbReference type="EMBL" id="MFC4337936.1"/>
    </source>
</evidence>
<dbReference type="PANTHER" id="PTHR11587">
    <property type="entry name" value="ARGININOSUCCINATE SYNTHASE"/>
    <property type="match status" value="1"/>
</dbReference>
<dbReference type="InterPro" id="IPR014729">
    <property type="entry name" value="Rossmann-like_a/b/a_fold"/>
</dbReference>
<feature type="region of interest" description="Disordered" evidence="9">
    <location>
        <begin position="165"/>
        <end position="196"/>
    </location>
</feature>
<feature type="compositionally biased region" description="Basic and acidic residues" evidence="9">
    <location>
        <begin position="230"/>
        <end position="246"/>
    </location>
</feature>
<comment type="catalytic activity">
    <reaction evidence="8">
        <text>L-citrulline + L-aspartate + ATP = 2-(N(omega)-L-arginino)succinate + AMP + diphosphate + H(+)</text>
        <dbReference type="Rhea" id="RHEA:10932"/>
        <dbReference type="ChEBI" id="CHEBI:15378"/>
        <dbReference type="ChEBI" id="CHEBI:29991"/>
        <dbReference type="ChEBI" id="CHEBI:30616"/>
        <dbReference type="ChEBI" id="CHEBI:33019"/>
        <dbReference type="ChEBI" id="CHEBI:57472"/>
        <dbReference type="ChEBI" id="CHEBI:57743"/>
        <dbReference type="ChEBI" id="CHEBI:456215"/>
        <dbReference type="EC" id="6.3.4.5"/>
    </reaction>
</comment>
<dbReference type="SUPFAM" id="SSF69864">
    <property type="entry name" value="Argininosuccinate synthetase, C-terminal domain"/>
    <property type="match status" value="1"/>
</dbReference>
<comment type="caution">
    <text evidence="12">The sequence shown here is derived from an EMBL/GenBank/DDBJ whole genome shotgun (WGS) entry which is preliminary data.</text>
</comment>
<keyword evidence="3 8" id="KW-0055">Arginine biosynthesis</keyword>
<feature type="domain" description="Arginosuccinate synthase C-terminal" evidence="11">
    <location>
        <begin position="176"/>
        <end position="379"/>
    </location>
</feature>
<dbReference type="Proteomes" id="UP001595823">
    <property type="component" value="Unassembled WGS sequence"/>
</dbReference>
<dbReference type="PANTHER" id="PTHR11587:SF2">
    <property type="entry name" value="ARGININOSUCCINATE SYNTHASE"/>
    <property type="match status" value="1"/>
</dbReference>
<feature type="binding site" evidence="8">
    <location>
        <begin position="8"/>
        <end position="16"/>
    </location>
    <ligand>
        <name>ATP</name>
        <dbReference type="ChEBI" id="CHEBI:30616"/>
    </ligand>
</feature>
<dbReference type="InterPro" id="IPR048267">
    <property type="entry name" value="Arginosuc_syn_N"/>
</dbReference>
<feature type="binding site" evidence="8">
    <location>
        <position position="123"/>
    </location>
    <ligand>
        <name>L-aspartate</name>
        <dbReference type="ChEBI" id="CHEBI:29991"/>
    </ligand>
</feature>
<comment type="caution">
    <text evidence="8">Lacks conserved residue(s) required for the propagation of feature annotation.</text>
</comment>
<dbReference type="EC" id="6.3.4.5" evidence="2 8"/>
<feature type="binding site" evidence="8">
    <location>
        <position position="116"/>
    </location>
    <ligand>
        <name>ATP</name>
        <dbReference type="ChEBI" id="CHEBI:30616"/>
    </ligand>
</feature>
<accession>A0ABV8U482</accession>
<proteinExistence type="inferred from homology"/>
<feature type="domain" description="Arginosuccinate synthase-like N-terminal" evidence="10">
    <location>
        <begin position="4"/>
        <end position="164"/>
    </location>
</feature>
<dbReference type="NCBIfam" id="TIGR00032">
    <property type="entry name" value="argG"/>
    <property type="match status" value="1"/>
</dbReference>
<dbReference type="HAMAP" id="MF_00005">
    <property type="entry name" value="Arg_succ_synth_type1"/>
    <property type="match status" value="1"/>
</dbReference>
<dbReference type="InterPro" id="IPR024074">
    <property type="entry name" value="AS_cat/multimer_dom_body"/>
</dbReference>
<keyword evidence="6 8" id="KW-0547">Nucleotide-binding</keyword>
<evidence type="ECO:0000259" key="11">
    <source>
        <dbReference type="Pfam" id="PF20979"/>
    </source>
</evidence>
<evidence type="ECO:0000256" key="6">
    <source>
        <dbReference type="ARBA" id="ARBA00022741"/>
    </source>
</evidence>
<evidence type="ECO:0000259" key="10">
    <source>
        <dbReference type="Pfam" id="PF00764"/>
    </source>
</evidence>
<dbReference type="Pfam" id="PF00764">
    <property type="entry name" value="Arginosuc_synth"/>
    <property type="match status" value="1"/>
</dbReference>
<dbReference type="InterPro" id="IPR023434">
    <property type="entry name" value="Arginosuc_synth_type_1_subfam"/>
</dbReference>
<keyword evidence="5 8" id="KW-0028">Amino-acid biosynthesis</keyword>
<feature type="region of interest" description="Disordered" evidence="9">
    <location>
        <begin position="222"/>
        <end position="268"/>
    </location>
</feature>
<dbReference type="InterPro" id="IPR048268">
    <property type="entry name" value="Arginosuc_syn_C"/>
</dbReference>
<evidence type="ECO:0000256" key="8">
    <source>
        <dbReference type="HAMAP-Rule" id="MF_00005"/>
    </source>
</evidence>
<protein>
    <recommendedName>
        <fullName evidence="2 8">Argininosuccinate synthase</fullName>
        <ecNumber evidence="2 8">6.3.4.5</ecNumber>
    </recommendedName>
    <alternativeName>
        <fullName evidence="8">Citrulline--aspartate ligase</fullName>
    </alternativeName>
</protein>
<evidence type="ECO:0000256" key="4">
    <source>
        <dbReference type="ARBA" id="ARBA00022598"/>
    </source>
</evidence>
<evidence type="ECO:0000313" key="13">
    <source>
        <dbReference type="Proteomes" id="UP001595823"/>
    </source>
</evidence>
<keyword evidence="4 8" id="KW-0436">Ligase</keyword>
<keyword evidence="8" id="KW-0963">Cytoplasm</keyword>
<comment type="similarity">
    <text evidence="8">Belongs to the argininosuccinate synthase family. Type 1 subfamily.</text>
</comment>
<feature type="binding site" evidence="8">
    <location>
        <position position="126"/>
    </location>
    <ligand>
        <name>L-citrulline</name>
        <dbReference type="ChEBI" id="CHEBI:57743"/>
    </ligand>
</feature>
<dbReference type="Pfam" id="PF20979">
    <property type="entry name" value="Arginosuc_syn_C"/>
    <property type="match status" value="1"/>
</dbReference>
<dbReference type="GO" id="GO:0004055">
    <property type="term" value="F:argininosuccinate synthase activity"/>
    <property type="evidence" value="ECO:0007669"/>
    <property type="project" value="UniProtKB-EC"/>
</dbReference>
<evidence type="ECO:0000256" key="1">
    <source>
        <dbReference type="ARBA" id="ARBA00004967"/>
    </source>
</evidence>
<evidence type="ECO:0000256" key="5">
    <source>
        <dbReference type="ARBA" id="ARBA00022605"/>
    </source>
</evidence>
<dbReference type="RefSeq" id="WP_380625429.1">
    <property type="nucleotide sequence ID" value="NZ_JBHSDK010000061.1"/>
</dbReference>
<keyword evidence="7 8" id="KW-0067">ATP-binding</keyword>
<dbReference type="SUPFAM" id="SSF52402">
    <property type="entry name" value="Adenine nucleotide alpha hydrolases-like"/>
    <property type="match status" value="1"/>
</dbReference>
<sequence length="382" mass="40601">MKDRIVLAYSGGLDASVAIPRLSERLGAEVVAVAVDVGRGGASLDAVRERALGCGAVEAEVVDAREEFASEYCFPAVAANSLGMDRPLASALLGPLIAEHLAAAATRHGATAVGHGWAGRGRDRVRFEAGLAALAPDLEIVAPVPETGWTRDKAVAFAEERGLPIDAAAESPCPADRDPRGRAAEHGPREDRWNGSFEDLFSRTGNPAEDLDPDEVAVTFDGGRPVALDGETKTPRELVDDLDRRAGAQGVGRTGAASDRPAGLQGREAGESPAGIALTTAHMALESVTLEREQARFKRTVDRRWSEAVYDGLWFSPLKNSLEAFIDETQGRVTGEVRLTLHRGRIAVTGRRSEEDLYDSAFAACGGDHSFDRPDARAFAGR</sequence>